<gene>
    <name evidence="1" type="ORF">L1987_07888</name>
</gene>
<dbReference type="Proteomes" id="UP001056120">
    <property type="component" value="Linkage Group LG03"/>
</dbReference>
<reference evidence="2" key="1">
    <citation type="journal article" date="2022" name="Mol. Ecol. Resour.">
        <title>The genomes of chicory, endive, great burdock and yacon provide insights into Asteraceae palaeo-polyploidization history and plant inulin production.</title>
        <authorList>
            <person name="Fan W."/>
            <person name="Wang S."/>
            <person name="Wang H."/>
            <person name="Wang A."/>
            <person name="Jiang F."/>
            <person name="Liu H."/>
            <person name="Zhao H."/>
            <person name="Xu D."/>
            <person name="Zhang Y."/>
        </authorList>
    </citation>
    <scope>NUCLEOTIDE SEQUENCE [LARGE SCALE GENOMIC DNA]</scope>
    <source>
        <strain evidence="2">cv. Yunnan</strain>
    </source>
</reference>
<evidence type="ECO:0000313" key="2">
    <source>
        <dbReference type="Proteomes" id="UP001056120"/>
    </source>
</evidence>
<sequence length="500" mass="57642">MHNLNDEQQVFLTKMGFEKMVHFNVDGIPSKLAYFVVDVFDPEEMVIRLKHDNLRITKQVINEILGVSVQGKSVEGGIDDVIEAEIEDDWASQYISKKITAKDIMEQMYKSNDADRQFELNFIMLFCTTMIKCNKSGVCNLNLVKALSRKIRVREEVELQSGGFGQGELVSKYEEKASTEEEYNIRLQTTFEKLIYYRDSFGTLINKARSVYPDSALLSEHDQKFRRLFTLVRDSNEEISSLSESSKEEHTDDEYGYATGREAFETFQPDCWVLSEGMLENKNMNDETIIEIFRENLFHIIGCQSDLLSLATFYFVFFPVIDNGHYYLICFDIKTPSIVVIDNINHQKPTTEIEGGVGPMEERKTDIPTRYRDIFGKYLEIVGNPKSSQIQSAEPLRLSFKWSTSENSNDCGIFLMRHMECYKGISKQWDCGFEPEGKKQATQILRLRCKYAAKILLSELNIHRAAVLSDASRICDELQNLKTLKKTKTSRCSRTKKSEK</sequence>
<organism evidence="1 2">
    <name type="scientific">Smallanthus sonchifolius</name>
    <dbReference type="NCBI Taxonomy" id="185202"/>
    <lineage>
        <taxon>Eukaryota</taxon>
        <taxon>Viridiplantae</taxon>
        <taxon>Streptophyta</taxon>
        <taxon>Embryophyta</taxon>
        <taxon>Tracheophyta</taxon>
        <taxon>Spermatophyta</taxon>
        <taxon>Magnoliopsida</taxon>
        <taxon>eudicotyledons</taxon>
        <taxon>Gunneridae</taxon>
        <taxon>Pentapetalae</taxon>
        <taxon>asterids</taxon>
        <taxon>campanulids</taxon>
        <taxon>Asterales</taxon>
        <taxon>Asteraceae</taxon>
        <taxon>Asteroideae</taxon>
        <taxon>Heliantheae alliance</taxon>
        <taxon>Millerieae</taxon>
        <taxon>Smallanthus</taxon>
    </lineage>
</organism>
<name>A0ACB9JJ26_9ASTR</name>
<dbReference type="EMBL" id="CM042020">
    <property type="protein sequence ID" value="KAI3820342.1"/>
    <property type="molecule type" value="Genomic_DNA"/>
</dbReference>
<reference evidence="1 2" key="2">
    <citation type="journal article" date="2022" name="Mol. Ecol. Resour.">
        <title>The genomes of chicory, endive, great burdock and yacon provide insights into Asteraceae paleo-polyploidization history and plant inulin production.</title>
        <authorList>
            <person name="Fan W."/>
            <person name="Wang S."/>
            <person name="Wang H."/>
            <person name="Wang A."/>
            <person name="Jiang F."/>
            <person name="Liu H."/>
            <person name="Zhao H."/>
            <person name="Xu D."/>
            <person name="Zhang Y."/>
        </authorList>
    </citation>
    <scope>NUCLEOTIDE SEQUENCE [LARGE SCALE GENOMIC DNA]</scope>
    <source>
        <strain evidence="2">cv. Yunnan</strain>
        <tissue evidence="1">Leaves</tissue>
    </source>
</reference>
<proteinExistence type="predicted"/>
<accession>A0ACB9JJ26</accession>
<comment type="caution">
    <text evidence="1">The sequence shown here is derived from an EMBL/GenBank/DDBJ whole genome shotgun (WGS) entry which is preliminary data.</text>
</comment>
<evidence type="ECO:0000313" key="1">
    <source>
        <dbReference type="EMBL" id="KAI3820342.1"/>
    </source>
</evidence>
<keyword evidence="2" id="KW-1185">Reference proteome</keyword>
<protein>
    <submittedName>
        <fullName evidence="1">Uncharacterized protein</fullName>
    </submittedName>
</protein>